<gene>
    <name evidence="4" type="ORF">LSALG_LOCUS28088</name>
</gene>
<keyword evidence="5" id="KW-1185">Reference proteome</keyword>
<dbReference type="InterPro" id="IPR055301">
    <property type="entry name" value="Lea14-like_2"/>
</dbReference>
<keyword evidence="2" id="KW-0472">Membrane</keyword>
<evidence type="ECO:0000256" key="1">
    <source>
        <dbReference type="SAM" id="MobiDB-lite"/>
    </source>
</evidence>
<dbReference type="PANTHER" id="PTHR31852">
    <property type="entry name" value="LATE EMBRYOGENESIS ABUNDANT (LEA) HYDROXYPROLINE-RICH GLYCOPROTEIN FAMILY"/>
    <property type="match status" value="1"/>
</dbReference>
<protein>
    <recommendedName>
        <fullName evidence="3">Late embryogenesis abundant protein LEA-2 subgroup domain-containing protein</fullName>
    </recommendedName>
</protein>
<accession>A0AA35ZBM8</accession>
<feature type="region of interest" description="Disordered" evidence="1">
    <location>
        <begin position="1"/>
        <end position="42"/>
    </location>
</feature>
<sequence length="234" mass="25492">MSQPNQKLMADDDQEKPLSPAPEIRHRPPTTVDEASSTTSNKQSQGFRKCTIYCGIITAVVLIIAVVLLVLGLTVLHVKNPQITMNSATIIGFDRVNSTDLLTGKANLTVVADVSVKNNNVAAFKFKRSNSSLLYHQTVIGVADVPGGVAKARRTMRLNLTFEVAMAEITGNQQFGIDLSTGILPVESYTKIKGRVKILNMIKKKATVTMNCSFAVNITSRGIVGQNCKRHVYF</sequence>
<evidence type="ECO:0000313" key="5">
    <source>
        <dbReference type="Proteomes" id="UP001177003"/>
    </source>
</evidence>
<keyword evidence="2" id="KW-0812">Transmembrane</keyword>
<keyword evidence="2" id="KW-1133">Transmembrane helix</keyword>
<feature type="transmembrane region" description="Helical" evidence="2">
    <location>
        <begin position="52"/>
        <end position="76"/>
    </location>
</feature>
<dbReference type="Proteomes" id="UP001177003">
    <property type="component" value="Chromosome 6"/>
</dbReference>
<organism evidence="4 5">
    <name type="scientific">Lactuca saligna</name>
    <name type="common">Willowleaf lettuce</name>
    <dbReference type="NCBI Taxonomy" id="75948"/>
    <lineage>
        <taxon>Eukaryota</taxon>
        <taxon>Viridiplantae</taxon>
        <taxon>Streptophyta</taxon>
        <taxon>Embryophyta</taxon>
        <taxon>Tracheophyta</taxon>
        <taxon>Spermatophyta</taxon>
        <taxon>Magnoliopsida</taxon>
        <taxon>eudicotyledons</taxon>
        <taxon>Gunneridae</taxon>
        <taxon>Pentapetalae</taxon>
        <taxon>asterids</taxon>
        <taxon>campanulids</taxon>
        <taxon>Asterales</taxon>
        <taxon>Asteraceae</taxon>
        <taxon>Cichorioideae</taxon>
        <taxon>Cichorieae</taxon>
        <taxon>Lactucinae</taxon>
        <taxon>Lactuca</taxon>
    </lineage>
</organism>
<evidence type="ECO:0000259" key="3">
    <source>
        <dbReference type="Pfam" id="PF03168"/>
    </source>
</evidence>
<name>A0AA35ZBM8_LACSI</name>
<dbReference type="EMBL" id="OX465082">
    <property type="protein sequence ID" value="CAI9288817.1"/>
    <property type="molecule type" value="Genomic_DNA"/>
</dbReference>
<dbReference type="Pfam" id="PF03168">
    <property type="entry name" value="LEA_2"/>
    <property type="match status" value="1"/>
</dbReference>
<dbReference type="AlphaFoldDB" id="A0AA35ZBM8"/>
<feature type="compositionally biased region" description="Polar residues" evidence="1">
    <location>
        <begin position="33"/>
        <end position="42"/>
    </location>
</feature>
<evidence type="ECO:0000313" key="4">
    <source>
        <dbReference type="EMBL" id="CAI9288817.1"/>
    </source>
</evidence>
<proteinExistence type="predicted"/>
<dbReference type="InterPro" id="IPR004864">
    <property type="entry name" value="LEA_2"/>
</dbReference>
<reference evidence="4" key="1">
    <citation type="submission" date="2023-04" db="EMBL/GenBank/DDBJ databases">
        <authorList>
            <person name="Vijverberg K."/>
            <person name="Xiong W."/>
            <person name="Schranz E."/>
        </authorList>
    </citation>
    <scope>NUCLEOTIDE SEQUENCE</scope>
</reference>
<feature type="domain" description="Late embryogenesis abundant protein LEA-2 subgroup" evidence="3">
    <location>
        <begin position="114"/>
        <end position="213"/>
    </location>
</feature>
<evidence type="ECO:0000256" key="2">
    <source>
        <dbReference type="SAM" id="Phobius"/>
    </source>
</evidence>